<dbReference type="STRING" id="112413.SAMN05421854_11749"/>
<dbReference type="AlphaFoldDB" id="A0A1I6A2Q7"/>
<dbReference type="PANTHER" id="PTHR43162:SF1">
    <property type="entry name" value="PRESTALK A DIFFERENTIATION PROTEIN A"/>
    <property type="match status" value="1"/>
</dbReference>
<organism evidence="2 3">
    <name type="scientific">Amycolatopsis rubida</name>
    <dbReference type="NCBI Taxonomy" id="112413"/>
    <lineage>
        <taxon>Bacteria</taxon>
        <taxon>Bacillati</taxon>
        <taxon>Actinomycetota</taxon>
        <taxon>Actinomycetes</taxon>
        <taxon>Pseudonocardiales</taxon>
        <taxon>Pseudonocardiaceae</taxon>
        <taxon>Amycolatopsis</taxon>
    </lineage>
</organism>
<dbReference type="PANTHER" id="PTHR43162">
    <property type="match status" value="1"/>
</dbReference>
<evidence type="ECO:0000313" key="3">
    <source>
        <dbReference type="Proteomes" id="UP000199137"/>
    </source>
</evidence>
<accession>A0A1I6A2Q7</accession>
<reference evidence="2 3" key="1">
    <citation type="submission" date="2016-10" db="EMBL/GenBank/DDBJ databases">
        <authorList>
            <person name="de Groot N.N."/>
        </authorList>
    </citation>
    <scope>NUCLEOTIDE SEQUENCE [LARGE SCALE GENOMIC DNA]</scope>
    <source>
        <strain evidence="2 3">DSM 44637</strain>
    </source>
</reference>
<dbReference type="Proteomes" id="UP000199137">
    <property type="component" value="Unassembled WGS sequence"/>
</dbReference>
<feature type="domain" description="NAD(P)-binding" evidence="1">
    <location>
        <begin position="7"/>
        <end position="176"/>
    </location>
</feature>
<gene>
    <name evidence="2" type="ORF">SAMN05421854_11749</name>
</gene>
<dbReference type="RefSeq" id="WP_093576594.1">
    <property type="nucleotide sequence ID" value="NZ_FOWC01000017.1"/>
</dbReference>
<dbReference type="InterPro" id="IPR051604">
    <property type="entry name" value="Ergot_Alk_Oxidoreductase"/>
</dbReference>
<name>A0A1I6A2Q7_9PSEU</name>
<proteinExistence type="predicted"/>
<dbReference type="Pfam" id="PF13460">
    <property type="entry name" value="NAD_binding_10"/>
    <property type="match status" value="1"/>
</dbReference>
<dbReference type="SUPFAM" id="SSF51735">
    <property type="entry name" value="NAD(P)-binding Rossmann-fold domains"/>
    <property type="match status" value="1"/>
</dbReference>
<evidence type="ECO:0000259" key="1">
    <source>
        <dbReference type="Pfam" id="PF13460"/>
    </source>
</evidence>
<dbReference type="EMBL" id="FOWC01000017">
    <property type="protein sequence ID" value="SFQ62920.1"/>
    <property type="molecule type" value="Genomic_DNA"/>
</dbReference>
<dbReference type="InterPro" id="IPR036291">
    <property type="entry name" value="NAD(P)-bd_dom_sf"/>
</dbReference>
<evidence type="ECO:0000313" key="2">
    <source>
        <dbReference type="EMBL" id="SFQ62920.1"/>
    </source>
</evidence>
<dbReference type="Gene3D" id="3.40.50.720">
    <property type="entry name" value="NAD(P)-binding Rossmann-like Domain"/>
    <property type="match status" value="1"/>
</dbReference>
<dbReference type="InterPro" id="IPR016040">
    <property type="entry name" value="NAD(P)-bd_dom"/>
</dbReference>
<protein>
    <submittedName>
        <fullName evidence="2">Uncharacterized conserved protein YbjT, contains NAD(P)-binding and DUF2867 domains</fullName>
    </submittedName>
</protein>
<dbReference type="OrthoDB" id="3207931at2"/>
<sequence>MTILVTGARGNVGSEVVRVLREGGHEVRGSARDAAALDLPDAVSLDLTAEGGSEDALRGVDAIFQYPTRPNGAADFLAAARKAGVSYVVLLSSPDVWEGAADNPIRRGHLPAEAAVAESGLPFTVLYPGWLMGNTRRDWGAAIRAGGPVRLLSPESQFTPTAEADVAAVAAKLLTERSYPGRMLAVTGPESMTQRAIVETLAEELGRSIEVVTETRSEVLARRPEWMPAAVLEHLMDVEEAAVGRLAPVNNTVERFAGRATSFREWARAHKDDFAPRR</sequence>